<evidence type="ECO:0000313" key="2">
    <source>
        <dbReference type="EMBL" id="CAA9476531.1"/>
    </source>
</evidence>
<dbReference type="Pfam" id="PF00753">
    <property type="entry name" value="Lactamase_B"/>
    <property type="match status" value="1"/>
</dbReference>
<dbReference type="PANTHER" id="PTHR42951:SF17">
    <property type="entry name" value="METALLO-BETA-LACTAMASE DOMAIN-CONTAINING PROTEIN"/>
    <property type="match status" value="1"/>
</dbReference>
<dbReference type="Gene3D" id="3.60.15.10">
    <property type="entry name" value="Ribonuclease Z/Hydroxyacylglutathione hydrolase-like"/>
    <property type="match status" value="1"/>
</dbReference>
<dbReference type="InterPro" id="IPR050855">
    <property type="entry name" value="NDM-1-like"/>
</dbReference>
<dbReference type="CDD" id="cd07721">
    <property type="entry name" value="yflN-like_MBL-fold"/>
    <property type="match status" value="1"/>
</dbReference>
<dbReference type="EMBL" id="CADCVT010000041">
    <property type="protein sequence ID" value="CAA9476531.1"/>
    <property type="molecule type" value="Genomic_DNA"/>
</dbReference>
<proteinExistence type="predicted"/>
<dbReference type="InterPro" id="IPR036866">
    <property type="entry name" value="RibonucZ/Hydroxyglut_hydro"/>
</dbReference>
<feature type="domain" description="Metallo-beta-lactamase" evidence="1">
    <location>
        <begin position="16"/>
        <end position="216"/>
    </location>
</feature>
<evidence type="ECO:0000259" key="1">
    <source>
        <dbReference type="SMART" id="SM00849"/>
    </source>
</evidence>
<dbReference type="SMART" id="SM00849">
    <property type="entry name" value="Lactamase_B"/>
    <property type="match status" value="1"/>
</dbReference>
<dbReference type="PANTHER" id="PTHR42951">
    <property type="entry name" value="METALLO-BETA-LACTAMASE DOMAIN-CONTAINING"/>
    <property type="match status" value="1"/>
</dbReference>
<dbReference type="SUPFAM" id="SSF56281">
    <property type="entry name" value="Metallo-hydrolase/oxidoreductase"/>
    <property type="match status" value="1"/>
</dbReference>
<name>A0A6J4RVT4_9ACTN</name>
<organism evidence="2">
    <name type="scientific">uncultured Solirubrobacteraceae bacterium</name>
    <dbReference type="NCBI Taxonomy" id="1162706"/>
    <lineage>
        <taxon>Bacteria</taxon>
        <taxon>Bacillati</taxon>
        <taxon>Actinomycetota</taxon>
        <taxon>Thermoleophilia</taxon>
        <taxon>Solirubrobacterales</taxon>
        <taxon>Solirubrobacteraceae</taxon>
        <taxon>environmental samples</taxon>
    </lineage>
</organism>
<accession>A0A6J4RVT4</accession>
<protein>
    <recommendedName>
        <fullName evidence="1">Metallo-beta-lactamase domain-containing protein</fullName>
    </recommendedName>
</protein>
<gene>
    <name evidence="2" type="ORF">AVDCRST_MAG85-363</name>
</gene>
<dbReference type="AlphaFoldDB" id="A0A6J4RVT4"/>
<reference evidence="2" key="1">
    <citation type="submission" date="2020-02" db="EMBL/GenBank/DDBJ databases">
        <authorList>
            <person name="Meier V. D."/>
        </authorList>
    </citation>
    <scope>NUCLEOTIDE SEQUENCE</scope>
    <source>
        <strain evidence="2">AVDCRST_MAG85</strain>
    </source>
</reference>
<dbReference type="InterPro" id="IPR001279">
    <property type="entry name" value="Metallo-B-lactamas"/>
</dbReference>
<sequence>MEQTVDGITRFEDQSVVNWFLIETEGGKIAVDAGFPTAWSQVEPHLKDLEAIVITHAHFDHLGFAERARSEAGVPVYVPQADAQLARHPLRYAKSERVPLVYFRHFPTLRLYWRATKSGAIRGKTLRDLKTYGDGDELPGGLRAVFTPGHTDGHMSLHLPDRDVLFAGDAIVMKDPYTDREGPRIVARAATKDSERALRSLDAIAATGARTVWTGHGDAWTQGAEAAAARARELGAS</sequence>